<sequence length="82" mass="9284">MSGDTTLTLRELTSMFDFIRRSAAKARRRPRPSGGRHRRHSPARPSAAVPPEPWPQIAVPRQRRPQDADAAWPGSSKRTERT</sequence>
<dbReference type="Proteomes" id="UP000028058">
    <property type="component" value="Unassembled WGS sequence"/>
</dbReference>
<dbReference type="EMBL" id="JNAD02000007">
    <property type="protein sequence ID" value="RKM94769.1"/>
    <property type="molecule type" value="Genomic_DNA"/>
</dbReference>
<evidence type="ECO:0000313" key="3">
    <source>
        <dbReference type="Proteomes" id="UP000028058"/>
    </source>
</evidence>
<organism evidence="2 3">
    <name type="scientific">Streptomyces xinghaiensis</name>
    <dbReference type="NCBI Taxonomy" id="1038928"/>
    <lineage>
        <taxon>Bacteria</taxon>
        <taxon>Bacillati</taxon>
        <taxon>Actinomycetota</taxon>
        <taxon>Actinomycetes</taxon>
        <taxon>Kitasatosporales</taxon>
        <taxon>Streptomycetaceae</taxon>
        <taxon>Streptomyces</taxon>
    </lineage>
</organism>
<feature type="compositionally biased region" description="Basic residues" evidence="1">
    <location>
        <begin position="22"/>
        <end position="42"/>
    </location>
</feature>
<accession>A0A3R7FTF6</accession>
<feature type="region of interest" description="Disordered" evidence="1">
    <location>
        <begin position="18"/>
        <end position="82"/>
    </location>
</feature>
<dbReference type="AlphaFoldDB" id="A0A3R7FTF6"/>
<proteinExistence type="predicted"/>
<gene>
    <name evidence="2" type="ORF">SFRA_015930</name>
</gene>
<evidence type="ECO:0000256" key="1">
    <source>
        <dbReference type="SAM" id="MobiDB-lite"/>
    </source>
</evidence>
<evidence type="ECO:0000313" key="2">
    <source>
        <dbReference type="EMBL" id="RKM94769.1"/>
    </source>
</evidence>
<comment type="caution">
    <text evidence="2">The sequence shown here is derived from an EMBL/GenBank/DDBJ whole genome shotgun (WGS) entry which is preliminary data.</text>
</comment>
<reference evidence="2 3" key="1">
    <citation type="journal article" date="2014" name="Genome Announc.">
        <title>Draft Genome Sequence of Streptomyces fradiae ATCC 19609, a Strain Highly Sensitive to Antibiotics.</title>
        <authorList>
            <person name="Bekker O.B."/>
            <person name="Klimina K.M."/>
            <person name="Vatlin A.A."/>
            <person name="Zakharevich N.V."/>
            <person name="Kasianov A.S."/>
            <person name="Danilenko V.N."/>
        </authorList>
    </citation>
    <scope>NUCLEOTIDE SEQUENCE [LARGE SCALE GENOMIC DNA]</scope>
    <source>
        <strain evidence="2 3">ATCC 19609</strain>
    </source>
</reference>
<name>A0A3R7FTF6_9ACTN</name>
<protein>
    <submittedName>
        <fullName evidence="2">Uncharacterized protein</fullName>
    </submittedName>
</protein>
<keyword evidence="3" id="KW-1185">Reference proteome</keyword>